<keyword evidence="7" id="KW-0520">NAD</keyword>
<reference evidence="13" key="1">
    <citation type="submission" date="2021-03" db="EMBL/GenBank/DDBJ databases">
        <authorList>
            <person name="Sun Q."/>
        </authorList>
    </citation>
    <scope>NUCLEOTIDE SEQUENCE</scope>
    <source>
        <strain evidence="13">CCM 8862</strain>
    </source>
</reference>
<evidence type="ECO:0000256" key="11">
    <source>
        <dbReference type="ARBA" id="ARBA00033067"/>
    </source>
</evidence>
<dbReference type="InterPro" id="IPR036291">
    <property type="entry name" value="NAD(P)-bd_dom_sf"/>
</dbReference>
<evidence type="ECO:0000256" key="2">
    <source>
        <dbReference type="ARBA" id="ARBA00001911"/>
    </source>
</evidence>
<dbReference type="Gene3D" id="3.40.50.720">
    <property type="entry name" value="NAD(P)-binding Rossmann-like Domain"/>
    <property type="match status" value="1"/>
</dbReference>
<keyword evidence="9 13" id="KW-0413">Isomerase</keyword>
<organism evidence="13 14">
    <name type="scientific">Corynebacterium mendelii</name>
    <dbReference type="NCBI Taxonomy" id="2765362"/>
    <lineage>
        <taxon>Bacteria</taxon>
        <taxon>Bacillati</taxon>
        <taxon>Actinomycetota</taxon>
        <taxon>Actinomycetes</taxon>
        <taxon>Mycobacteriales</taxon>
        <taxon>Corynebacteriaceae</taxon>
        <taxon>Corynebacterium</taxon>
    </lineage>
</organism>
<gene>
    <name evidence="13" type="primary">galE</name>
    <name evidence="13" type="ORF">JZY06_08900</name>
</gene>
<dbReference type="AlphaFoldDB" id="A0A939IY38"/>
<dbReference type="PANTHER" id="PTHR43725">
    <property type="entry name" value="UDP-GLUCOSE 4-EPIMERASE"/>
    <property type="match status" value="1"/>
</dbReference>
<dbReference type="Gene3D" id="3.90.25.10">
    <property type="entry name" value="UDP-galactose 4-epimerase, domain 1"/>
    <property type="match status" value="1"/>
</dbReference>
<evidence type="ECO:0000256" key="4">
    <source>
        <dbReference type="ARBA" id="ARBA00007637"/>
    </source>
</evidence>
<dbReference type="InterPro" id="IPR001509">
    <property type="entry name" value="Epimerase_deHydtase"/>
</dbReference>
<evidence type="ECO:0000256" key="8">
    <source>
        <dbReference type="ARBA" id="ARBA00023144"/>
    </source>
</evidence>
<evidence type="ECO:0000259" key="12">
    <source>
        <dbReference type="Pfam" id="PF01370"/>
    </source>
</evidence>
<dbReference type="EMBL" id="JAFLEQ010000016">
    <property type="protein sequence ID" value="MBN9644723.1"/>
    <property type="molecule type" value="Genomic_DNA"/>
</dbReference>
<evidence type="ECO:0000256" key="3">
    <source>
        <dbReference type="ARBA" id="ARBA00004947"/>
    </source>
</evidence>
<dbReference type="EC" id="5.1.3.2" evidence="5"/>
<dbReference type="GO" id="GO:0003978">
    <property type="term" value="F:UDP-glucose 4-epimerase activity"/>
    <property type="evidence" value="ECO:0007669"/>
    <property type="project" value="UniProtKB-EC"/>
</dbReference>
<proteinExistence type="inferred from homology"/>
<dbReference type="GO" id="GO:0005829">
    <property type="term" value="C:cytosol"/>
    <property type="evidence" value="ECO:0007669"/>
    <property type="project" value="TreeGrafter"/>
</dbReference>
<sequence length="342" mass="36711">MPTEPKTILITGGAGFIGSTVGSALIDAGYQVVVLDNLSTGREEFCTDRKLYVGDIADGQLIDRIVADNPGISAVVHCAASIVVPESVAEPIRYYNNNVVGTLKLVESLLRNGITRMLFSSSASIYGVAEDFTVDENSPIDPSSPYARTKAHVEGMLADICDGTDLRLISLRYFNPIGADPKMRTGLALEKPSHALGMILTRDAEGEPFTVTGDTWPTRDGSGVRDYIHVWDLAAAHVAAIDNFDSVVTGPDGDCTHRAINLGTGTGTTVFELVEAYNRVVGHEIAVEVGPPRPGDVAGAYAQTGRAEKELGWRATHSVDDGIRDTLRWFDRRGDILPDLAR</sequence>
<name>A0A939IY38_9CORY</name>
<dbReference type="GO" id="GO:0006012">
    <property type="term" value="P:galactose metabolic process"/>
    <property type="evidence" value="ECO:0007669"/>
    <property type="project" value="UniProtKB-KW"/>
</dbReference>
<evidence type="ECO:0000256" key="10">
    <source>
        <dbReference type="ARBA" id="ARBA00031367"/>
    </source>
</evidence>
<comment type="cofactor">
    <cofactor evidence="2">
        <name>NAD(+)</name>
        <dbReference type="ChEBI" id="CHEBI:57540"/>
    </cofactor>
</comment>
<evidence type="ECO:0000313" key="14">
    <source>
        <dbReference type="Proteomes" id="UP000664332"/>
    </source>
</evidence>
<evidence type="ECO:0000256" key="6">
    <source>
        <dbReference type="ARBA" id="ARBA00018569"/>
    </source>
</evidence>
<comment type="catalytic activity">
    <reaction evidence="1">
        <text>UDP-alpha-D-glucose = UDP-alpha-D-galactose</text>
        <dbReference type="Rhea" id="RHEA:22168"/>
        <dbReference type="ChEBI" id="CHEBI:58885"/>
        <dbReference type="ChEBI" id="CHEBI:66914"/>
        <dbReference type="EC" id="5.1.3.2"/>
    </reaction>
</comment>
<protein>
    <recommendedName>
        <fullName evidence="6">UDP-glucose 4-epimerase</fullName>
        <ecNumber evidence="5">5.1.3.2</ecNumber>
    </recommendedName>
    <alternativeName>
        <fullName evidence="11">Galactowaldenase</fullName>
    </alternativeName>
    <alternativeName>
        <fullName evidence="10">UDP-galactose 4-epimerase</fullName>
    </alternativeName>
</protein>
<feature type="domain" description="NAD-dependent epimerase/dehydratase" evidence="12">
    <location>
        <begin position="8"/>
        <end position="249"/>
    </location>
</feature>
<keyword evidence="14" id="KW-1185">Reference proteome</keyword>
<dbReference type="Proteomes" id="UP000664332">
    <property type="component" value="Unassembled WGS sequence"/>
</dbReference>
<evidence type="ECO:0000256" key="7">
    <source>
        <dbReference type="ARBA" id="ARBA00023027"/>
    </source>
</evidence>
<accession>A0A939IY38</accession>
<evidence type="ECO:0000313" key="13">
    <source>
        <dbReference type="EMBL" id="MBN9644723.1"/>
    </source>
</evidence>
<comment type="caution">
    <text evidence="13">The sequence shown here is derived from an EMBL/GenBank/DDBJ whole genome shotgun (WGS) entry which is preliminary data.</text>
</comment>
<dbReference type="PANTHER" id="PTHR43725:SF47">
    <property type="entry name" value="UDP-GLUCOSE 4-EPIMERASE"/>
    <property type="match status" value="1"/>
</dbReference>
<dbReference type="InterPro" id="IPR005886">
    <property type="entry name" value="UDP_G4E"/>
</dbReference>
<dbReference type="SUPFAM" id="SSF51735">
    <property type="entry name" value="NAD(P)-binding Rossmann-fold domains"/>
    <property type="match status" value="1"/>
</dbReference>
<evidence type="ECO:0000256" key="5">
    <source>
        <dbReference type="ARBA" id="ARBA00013189"/>
    </source>
</evidence>
<keyword evidence="8" id="KW-0299">Galactose metabolism</keyword>
<comment type="similarity">
    <text evidence="4">Belongs to the NAD(P)-dependent epimerase/dehydratase family.</text>
</comment>
<keyword evidence="8" id="KW-0119">Carbohydrate metabolism</keyword>
<evidence type="ECO:0000256" key="1">
    <source>
        <dbReference type="ARBA" id="ARBA00000083"/>
    </source>
</evidence>
<dbReference type="NCBIfam" id="TIGR01179">
    <property type="entry name" value="galE"/>
    <property type="match status" value="1"/>
</dbReference>
<evidence type="ECO:0000256" key="9">
    <source>
        <dbReference type="ARBA" id="ARBA00023235"/>
    </source>
</evidence>
<dbReference type="RefSeq" id="WP_207279205.1">
    <property type="nucleotide sequence ID" value="NZ_JAFLEQ010000016.1"/>
</dbReference>
<comment type="pathway">
    <text evidence="3">Carbohydrate metabolism; galactose metabolism.</text>
</comment>
<dbReference type="Pfam" id="PF01370">
    <property type="entry name" value="Epimerase"/>
    <property type="match status" value="1"/>
</dbReference>